<name>A0A0B2VZ44_TOXCA</name>
<dbReference type="InterPro" id="IPR019775">
    <property type="entry name" value="WD40_repeat_CS"/>
</dbReference>
<feature type="repeat" description="WD" evidence="4">
    <location>
        <begin position="194"/>
        <end position="236"/>
    </location>
</feature>
<keyword evidence="3" id="KW-0677">Repeat</keyword>
<dbReference type="PROSITE" id="PS00678">
    <property type="entry name" value="WD_REPEATS_1"/>
    <property type="match status" value="1"/>
</dbReference>
<gene>
    <name evidence="6" type="primary">PWP1</name>
    <name evidence="6" type="ORF">Tcan_03203</name>
</gene>
<dbReference type="PROSITE" id="PS50082">
    <property type="entry name" value="WD_REPEATS_2"/>
    <property type="match status" value="1"/>
</dbReference>
<evidence type="ECO:0000256" key="3">
    <source>
        <dbReference type="ARBA" id="ARBA00022737"/>
    </source>
</evidence>
<keyword evidence="1" id="KW-0597">Phosphoprotein</keyword>
<evidence type="ECO:0000256" key="1">
    <source>
        <dbReference type="ARBA" id="ARBA00022553"/>
    </source>
</evidence>
<dbReference type="Proteomes" id="UP000031036">
    <property type="component" value="Unassembled WGS sequence"/>
</dbReference>
<evidence type="ECO:0000313" key="6">
    <source>
        <dbReference type="EMBL" id="KHN86928.1"/>
    </source>
</evidence>
<accession>A0A0B2VZ44</accession>
<dbReference type="Pfam" id="PF00400">
    <property type="entry name" value="WD40"/>
    <property type="match status" value="2"/>
</dbReference>
<dbReference type="GO" id="GO:0005634">
    <property type="term" value="C:nucleus"/>
    <property type="evidence" value="ECO:0007669"/>
    <property type="project" value="TreeGrafter"/>
</dbReference>
<dbReference type="PROSITE" id="PS50294">
    <property type="entry name" value="WD_REPEATS_REGION"/>
    <property type="match status" value="1"/>
</dbReference>
<feature type="region of interest" description="Disordered" evidence="5">
    <location>
        <begin position="33"/>
        <end position="92"/>
    </location>
</feature>
<dbReference type="Gene3D" id="2.130.10.10">
    <property type="entry name" value="YVTN repeat-like/Quinoprotein amine dehydrogenase"/>
    <property type="match status" value="2"/>
</dbReference>
<dbReference type="EMBL" id="JPKZ01000507">
    <property type="protein sequence ID" value="KHN86928.1"/>
    <property type="molecule type" value="Genomic_DNA"/>
</dbReference>
<sequence>MDSVALISDLIWIKRGVAKHVPDKVKLGADELRNLIQGGEPETSEHSDTEEAMDEGATEQQQGGGLRGSAPEPEEEDTEGIGKYGLDKYDEEDKSGRNAMAGIATFTSPLEDPYITHHVDSDEEEDKEDFEIKPDDNLVAIAKINKGNLLGVGTMNSVVNIWDLDVVNAVEPVVVLGKRKTGNKHRRTKRDGSAQGHSDAVLCLSWNHVTEHVLASGSADETVVLWDLEEAKAATVLVAFGGKVQSLEWHPGEVSILLSGTLNGQVAIADCRQSEAEPSRKWKVDAEIEHVLWDHFNPFYFFVTTDNGKLIYMDSRADKAVFECDAHEGGARCVSQSFSVRGLVSTCGADNKLKVWKLRDNALEEIHSETLGLGGLHSLRFCPDSGTVLAVGGEKEDMVRIVAVDKFEPVTRAFSS</sequence>
<dbReference type="OMA" id="CFVPRGV"/>
<protein>
    <submittedName>
        <fullName evidence="6">Periodic tryptophan protein 1-like protein</fullName>
    </submittedName>
</protein>
<dbReference type="GO" id="GO:0006364">
    <property type="term" value="P:rRNA processing"/>
    <property type="evidence" value="ECO:0007669"/>
    <property type="project" value="InterPro"/>
</dbReference>
<dbReference type="OrthoDB" id="270624at2759"/>
<reference evidence="6 7" key="1">
    <citation type="submission" date="2014-11" db="EMBL/GenBank/DDBJ databases">
        <title>Genetic blueprint of the zoonotic pathogen Toxocara canis.</title>
        <authorList>
            <person name="Zhu X.-Q."/>
            <person name="Korhonen P.K."/>
            <person name="Cai H."/>
            <person name="Young N.D."/>
            <person name="Nejsum P."/>
            <person name="von Samson-Himmelstjerna G."/>
            <person name="Boag P.R."/>
            <person name="Tan P."/>
            <person name="Li Q."/>
            <person name="Min J."/>
            <person name="Yang Y."/>
            <person name="Wang X."/>
            <person name="Fang X."/>
            <person name="Hall R.S."/>
            <person name="Hofmann A."/>
            <person name="Sternberg P.W."/>
            <person name="Jex A.R."/>
            <person name="Gasser R.B."/>
        </authorList>
    </citation>
    <scope>NUCLEOTIDE SEQUENCE [LARGE SCALE GENOMIC DNA]</scope>
    <source>
        <strain evidence="6">PN_DK_2014</strain>
    </source>
</reference>
<dbReference type="InterPro" id="IPR015943">
    <property type="entry name" value="WD40/YVTN_repeat-like_dom_sf"/>
</dbReference>
<dbReference type="SMART" id="SM00320">
    <property type="entry name" value="WD40"/>
    <property type="match status" value="6"/>
</dbReference>
<organism evidence="6 7">
    <name type="scientific">Toxocara canis</name>
    <name type="common">Canine roundworm</name>
    <dbReference type="NCBI Taxonomy" id="6265"/>
    <lineage>
        <taxon>Eukaryota</taxon>
        <taxon>Metazoa</taxon>
        <taxon>Ecdysozoa</taxon>
        <taxon>Nematoda</taxon>
        <taxon>Chromadorea</taxon>
        <taxon>Rhabditida</taxon>
        <taxon>Spirurina</taxon>
        <taxon>Ascaridomorpha</taxon>
        <taxon>Ascaridoidea</taxon>
        <taxon>Toxocaridae</taxon>
        <taxon>Toxocara</taxon>
    </lineage>
</organism>
<dbReference type="STRING" id="6265.A0A0B2VZ44"/>
<dbReference type="InterPro" id="IPR044285">
    <property type="entry name" value="PWP1"/>
</dbReference>
<dbReference type="PANTHER" id="PTHR14091">
    <property type="entry name" value="PERIODIC TRYPTOPHAN PROTEIN 1"/>
    <property type="match status" value="1"/>
</dbReference>
<proteinExistence type="predicted"/>
<evidence type="ECO:0000256" key="4">
    <source>
        <dbReference type="PROSITE-ProRule" id="PRU00221"/>
    </source>
</evidence>
<dbReference type="InterPro" id="IPR001680">
    <property type="entry name" value="WD40_rpt"/>
</dbReference>
<dbReference type="PANTHER" id="PTHR14091:SF0">
    <property type="entry name" value="PERIODIC TRYPTOPHAN PROTEIN 1 HOMOLOG"/>
    <property type="match status" value="1"/>
</dbReference>
<keyword evidence="2 4" id="KW-0853">WD repeat</keyword>
<keyword evidence="7" id="KW-1185">Reference proteome</keyword>
<evidence type="ECO:0000313" key="7">
    <source>
        <dbReference type="Proteomes" id="UP000031036"/>
    </source>
</evidence>
<dbReference type="SUPFAM" id="SSF50978">
    <property type="entry name" value="WD40 repeat-like"/>
    <property type="match status" value="1"/>
</dbReference>
<comment type="caution">
    <text evidence="6">The sequence shown here is derived from an EMBL/GenBank/DDBJ whole genome shotgun (WGS) entry which is preliminary data.</text>
</comment>
<dbReference type="InterPro" id="IPR036322">
    <property type="entry name" value="WD40_repeat_dom_sf"/>
</dbReference>
<evidence type="ECO:0000256" key="5">
    <source>
        <dbReference type="SAM" id="MobiDB-lite"/>
    </source>
</evidence>
<dbReference type="AlphaFoldDB" id="A0A0B2VZ44"/>
<evidence type="ECO:0000256" key="2">
    <source>
        <dbReference type="ARBA" id="ARBA00022574"/>
    </source>
</evidence>